<dbReference type="AlphaFoldDB" id="A0A4R6IHV3"/>
<organism evidence="3 4">
    <name type="scientific">Pedobacter duraquae</name>
    <dbReference type="NCBI Taxonomy" id="425511"/>
    <lineage>
        <taxon>Bacteria</taxon>
        <taxon>Pseudomonadati</taxon>
        <taxon>Bacteroidota</taxon>
        <taxon>Sphingobacteriia</taxon>
        <taxon>Sphingobacteriales</taxon>
        <taxon>Sphingobacteriaceae</taxon>
        <taxon>Pedobacter</taxon>
    </lineage>
</organism>
<evidence type="ECO:0000313" key="4">
    <source>
        <dbReference type="Proteomes" id="UP000295499"/>
    </source>
</evidence>
<dbReference type="PANTHER" id="PTHR35038">
    <property type="entry name" value="DISSIMILATORY SULFITE REDUCTASE SIRA"/>
    <property type="match status" value="1"/>
</dbReference>
<dbReference type="PANTHER" id="PTHR35038:SF8">
    <property type="entry name" value="C-TYPE POLYHEME CYTOCHROME OMCC"/>
    <property type="match status" value="1"/>
</dbReference>
<keyword evidence="1" id="KW-0732">Signal</keyword>
<dbReference type="InterPro" id="IPR023155">
    <property type="entry name" value="Cyt_c-552/4"/>
</dbReference>
<dbReference type="EMBL" id="SNWM01000003">
    <property type="protein sequence ID" value="TDO21365.1"/>
    <property type="molecule type" value="Genomic_DNA"/>
</dbReference>
<dbReference type="Pfam" id="PF13435">
    <property type="entry name" value="Cytochrome_C554"/>
    <property type="match status" value="1"/>
</dbReference>
<name>A0A4R6IHV3_9SPHI</name>
<protein>
    <submittedName>
        <fullName evidence="3">Cytochrome c554/c'-like protein</fullName>
    </submittedName>
</protein>
<dbReference type="SUPFAM" id="SSF48695">
    <property type="entry name" value="Multiheme cytochromes"/>
    <property type="match status" value="1"/>
</dbReference>
<dbReference type="InterPro" id="IPR051829">
    <property type="entry name" value="Multiheme_Cytochr_ET"/>
</dbReference>
<gene>
    <name evidence="3" type="ORF">CLV32_2470</name>
</gene>
<dbReference type="InterPro" id="IPR036280">
    <property type="entry name" value="Multihaem_cyt_sf"/>
</dbReference>
<keyword evidence="4" id="KW-1185">Reference proteome</keyword>
<dbReference type="Proteomes" id="UP000295499">
    <property type="component" value="Unassembled WGS sequence"/>
</dbReference>
<evidence type="ECO:0000256" key="1">
    <source>
        <dbReference type="ARBA" id="ARBA00022729"/>
    </source>
</evidence>
<sequence length="397" mass="44870">MRGKKRLLVVFVCLVTLVIVFAKCMDFQKREPVKKDAVAGAETCRKCHTSIYDAYLHNPHHNTTQAITTDDLTHGQMPGSNVYEFNDRLKLVVEKREGGMYQVAYFDGKETIARKFDLAIGSGKRAYTYGYWEGSRLNQLPLSYFRQVNQWANSPGFPTNMVYFERPIGSRCLECHASFVDKTVVQTGALTVGEDLDAKSLVYGIDCERCHGPAGQHVAFHLDSPEVKKAKYIVLYQNLTRKQKNDACAICHSGNDVTVDRSTFAFKPGDNLSDYYRNSRATFAKLEEDVHGNQSQMLAKSKCFIQSKDMTCNSCHNTHEELKGNLSIYSQRCVSCHQTQKHSVETLRKGMLKTNCIDCHMPKQTSKLISFQAARTTKVSPYLLRTHHIAIYTSAGK</sequence>
<comment type="caution">
    <text evidence="3">The sequence shown here is derived from an EMBL/GenBank/DDBJ whole genome shotgun (WGS) entry which is preliminary data.</text>
</comment>
<evidence type="ECO:0000259" key="2">
    <source>
        <dbReference type="Pfam" id="PF13435"/>
    </source>
</evidence>
<feature type="domain" description="Cytochrome c-552/4" evidence="2">
    <location>
        <begin position="170"/>
        <end position="212"/>
    </location>
</feature>
<accession>A0A4R6IHV3</accession>
<proteinExistence type="predicted"/>
<dbReference type="Gene3D" id="1.10.1130.10">
    <property type="entry name" value="Flavocytochrome C3, Chain A"/>
    <property type="match status" value="2"/>
</dbReference>
<reference evidence="3 4" key="1">
    <citation type="submission" date="2019-03" db="EMBL/GenBank/DDBJ databases">
        <title>Genomic Encyclopedia of Archaeal and Bacterial Type Strains, Phase II (KMG-II): from individual species to whole genera.</title>
        <authorList>
            <person name="Goeker M."/>
        </authorList>
    </citation>
    <scope>NUCLEOTIDE SEQUENCE [LARGE SCALE GENOMIC DNA]</scope>
    <source>
        <strain evidence="3 4">DSM 19034</strain>
    </source>
</reference>
<evidence type="ECO:0000313" key="3">
    <source>
        <dbReference type="EMBL" id="TDO21365.1"/>
    </source>
</evidence>